<evidence type="ECO:0000256" key="6">
    <source>
        <dbReference type="ARBA" id="ARBA00023306"/>
    </source>
</evidence>
<keyword evidence="6" id="KW-0131">Cell cycle</keyword>
<evidence type="ECO:0000256" key="2">
    <source>
        <dbReference type="ARBA" id="ARBA00016066"/>
    </source>
</evidence>
<gene>
    <name evidence="9" type="ORF">E6O75_ATG09585</name>
</gene>
<evidence type="ECO:0000256" key="4">
    <source>
        <dbReference type="ARBA" id="ARBA00022776"/>
    </source>
</evidence>
<proteinExistence type="inferred from homology"/>
<evidence type="ECO:0000256" key="1">
    <source>
        <dbReference type="ARBA" id="ARBA00007450"/>
    </source>
</evidence>
<evidence type="ECO:0000259" key="8">
    <source>
        <dbReference type="Pfam" id="PF12862"/>
    </source>
</evidence>
<dbReference type="GO" id="GO:0070979">
    <property type="term" value="P:protein K11-linked ubiquitination"/>
    <property type="evidence" value="ECO:0007669"/>
    <property type="project" value="TreeGrafter"/>
</dbReference>
<dbReference type="GO" id="GO:0005680">
    <property type="term" value="C:anaphase-promoting complex"/>
    <property type="evidence" value="ECO:0007669"/>
    <property type="project" value="InterPro"/>
</dbReference>
<dbReference type="PANTHER" id="PTHR12830">
    <property type="entry name" value="ANAPHASE-PROMOTING COMPLEX SUBUNIT 5"/>
    <property type="match status" value="1"/>
</dbReference>
<evidence type="ECO:0000313" key="9">
    <source>
        <dbReference type="EMBL" id="TID16819.1"/>
    </source>
</evidence>
<dbReference type="GO" id="GO:0045842">
    <property type="term" value="P:positive regulation of mitotic metaphase/anaphase transition"/>
    <property type="evidence" value="ECO:0007669"/>
    <property type="project" value="TreeGrafter"/>
</dbReference>
<dbReference type="STRING" id="86259.A0A4Z1NLQ5"/>
<dbReference type="GO" id="GO:0031145">
    <property type="term" value="P:anaphase-promoting complex-dependent catabolic process"/>
    <property type="evidence" value="ECO:0007669"/>
    <property type="project" value="TreeGrafter"/>
</dbReference>
<evidence type="ECO:0000313" key="10">
    <source>
        <dbReference type="Proteomes" id="UP000298493"/>
    </source>
</evidence>
<comment type="caution">
    <text evidence="9">The sequence shown here is derived from an EMBL/GenBank/DDBJ whole genome shotgun (WGS) entry which is preliminary data.</text>
</comment>
<dbReference type="AlphaFoldDB" id="A0A4Z1NLQ5"/>
<keyword evidence="7" id="KW-0732">Signal</keyword>
<dbReference type="InterPro" id="IPR037679">
    <property type="entry name" value="Apc5"/>
</dbReference>
<comment type="similarity">
    <text evidence="1">Belongs to the APC5 family.</text>
</comment>
<feature type="signal peptide" evidence="7">
    <location>
        <begin position="1"/>
        <end position="22"/>
    </location>
</feature>
<dbReference type="Proteomes" id="UP000298493">
    <property type="component" value="Unassembled WGS sequence"/>
</dbReference>
<evidence type="ECO:0000256" key="5">
    <source>
        <dbReference type="ARBA" id="ARBA00022786"/>
    </source>
</evidence>
<keyword evidence="10" id="KW-1185">Reference proteome</keyword>
<keyword evidence="5" id="KW-0833">Ubl conjugation pathway</keyword>
<dbReference type="InterPro" id="IPR026000">
    <property type="entry name" value="Apc5_dom"/>
</dbReference>
<dbReference type="PANTHER" id="PTHR12830:SF9">
    <property type="entry name" value="ANAPHASE-PROMOTING COMPLEX SUBUNIT 5"/>
    <property type="match status" value="1"/>
</dbReference>
<feature type="chain" id="PRO_5021468098" description="Anaphase-promoting complex subunit 5" evidence="7">
    <location>
        <begin position="23"/>
        <end position="782"/>
    </location>
</feature>
<dbReference type="GO" id="GO:0051301">
    <property type="term" value="P:cell division"/>
    <property type="evidence" value="ECO:0007669"/>
    <property type="project" value="UniProtKB-KW"/>
</dbReference>
<reference evidence="9 10" key="1">
    <citation type="submission" date="2019-04" db="EMBL/GenBank/DDBJ databases">
        <title>High contiguity whole genome sequence and gene annotation resource for two Venturia nashicola isolates.</title>
        <authorList>
            <person name="Prokchorchik M."/>
            <person name="Won K."/>
            <person name="Lee Y."/>
            <person name="Choi E.D."/>
            <person name="Segonzac C."/>
            <person name="Sohn K.H."/>
        </authorList>
    </citation>
    <scope>NUCLEOTIDE SEQUENCE [LARGE SCALE GENOMIC DNA]</scope>
    <source>
        <strain evidence="9 10">PRI2</strain>
    </source>
</reference>
<name>A0A4Z1NLQ5_9PEZI</name>
<organism evidence="9 10">
    <name type="scientific">Venturia nashicola</name>
    <dbReference type="NCBI Taxonomy" id="86259"/>
    <lineage>
        <taxon>Eukaryota</taxon>
        <taxon>Fungi</taxon>
        <taxon>Dikarya</taxon>
        <taxon>Ascomycota</taxon>
        <taxon>Pezizomycotina</taxon>
        <taxon>Dothideomycetes</taxon>
        <taxon>Pleosporomycetidae</taxon>
        <taxon>Venturiales</taxon>
        <taxon>Venturiaceae</taxon>
        <taxon>Venturia</taxon>
    </lineage>
</organism>
<keyword evidence="4" id="KW-0498">Mitosis</keyword>
<protein>
    <recommendedName>
        <fullName evidence="2">Anaphase-promoting complex subunit 5</fullName>
    </recommendedName>
</protein>
<evidence type="ECO:0000256" key="7">
    <source>
        <dbReference type="SAM" id="SignalP"/>
    </source>
</evidence>
<keyword evidence="3" id="KW-0132">Cell division</keyword>
<accession>A0A4Z1NLQ5</accession>
<dbReference type="EMBL" id="SNSC02000017">
    <property type="protein sequence ID" value="TID16819.1"/>
    <property type="molecule type" value="Genomic_DNA"/>
</dbReference>
<dbReference type="Pfam" id="PF12862">
    <property type="entry name" value="ANAPC5"/>
    <property type="match status" value="1"/>
</dbReference>
<sequence length="782" mass="87521">MNRYLTPTKISLLVLVSLYCESVVPNPAIIPVLSFIVARVIPSPTSSASANPDTTISSALTVDHLEQLLKQYPSNQPGRTLLDQFLKKLWSIDCLNSLHEFFKHLEAYLVPPHGASSVGAASPSNRHVTLTRVSPLGIFIRRAQLEFARIKFHDAVSLWTAFLKFRAPTEDSWRKKNPSASRSSFDAGISNLNLENENGLLQACYGTLDLDQLENAEFSTEDIESMLEFQLDRLQKLGDRMPEDMRVRFRDLMGQLSTMPSLAHFVRFFDAWRAGDYSSAFENLHRYFDYTTHTRDKSYYQYALLHMAILQADFGCFSEAIAAMNETIATARENQDVSCLNFSLSWLNHLSKAYPKEMKRAGYVGMLNSESENLEFLKNKAKETKMWNLYSSTLLSETKLFMSSGEGIPQALEFLYQSAHLNLSHNIQSNHGINLLMQSSVYGRLGLSHLADTYCEILLDCHTSSSPLDDIVRAQCRRAYAATQIGHYKQAASIISNIDTSLYRTLKIQQYGLSYAGLLKLKRVLRRNNLTASFHILNQLKTGGFSEPDLDFQLFLLTIEYHTRLSNYSTAYTLLSQKLADLKSHTGESDIYQVVHCLILKAKLFVDVGRAGRGFTLAMRAVGIALRCRLCPMLWEGVGVLATVLGSLGEFDMARRLLDSVIPQALGGGDTALSAQLYSWQADAYMGLAGATTDPRTRTSLLSKSENSVDRAGHLKIKTLTPNANLAFHKILDTRSSLTLLAKKATIARLRGDNKLAEDWATKYLTFYQSEIVEGGEEASDV</sequence>
<feature type="domain" description="Anaphase-promoting complex subunit 5" evidence="8">
    <location>
        <begin position="264"/>
        <end position="353"/>
    </location>
</feature>
<evidence type="ECO:0000256" key="3">
    <source>
        <dbReference type="ARBA" id="ARBA00022618"/>
    </source>
</evidence>